<evidence type="ECO:0000313" key="3">
    <source>
        <dbReference type="Proteomes" id="UP001152798"/>
    </source>
</evidence>
<evidence type="ECO:0000256" key="1">
    <source>
        <dbReference type="SAM" id="MobiDB-lite"/>
    </source>
</evidence>
<dbReference type="EMBL" id="OV725078">
    <property type="protein sequence ID" value="CAH1392578.1"/>
    <property type="molecule type" value="Genomic_DNA"/>
</dbReference>
<keyword evidence="3" id="KW-1185">Reference proteome</keyword>
<feature type="region of interest" description="Disordered" evidence="1">
    <location>
        <begin position="1"/>
        <end position="20"/>
    </location>
</feature>
<sequence length="217" mass="25599">MSGTKSRQSRRDRCVSARQDPKMEGMGDFMRVNLVETDRTPSYQGLQAVGRYEKITFLMSDEVKYQESLLADLAKEKVTLVIRASRNNNDLKTLEKYGVTLFNIPYRRSYLPRESSMDKFLQLLLKILYENKPVGIVFQVRTLAPFLIGFAMMVVGIHREDSVAKIRQLGVNPSEIQLRYLRRREMELKHRYVQMTFIRRSDNPLARIFYYFVDKFF</sequence>
<evidence type="ECO:0000313" key="2">
    <source>
        <dbReference type="EMBL" id="CAH1392578.1"/>
    </source>
</evidence>
<gene>
    <name evidence="2" type="ORF">NEZAVI_LOCUS3380</name>
</gene>
<dbReference type="Proteomes" id="UP001152798">
    <property type="component" value="Chromosome 2"/>
</dbReference>
<feature type="compositionally biased region" description="Basic and acidic residues" evidence="1">
    <location>
        <begin position="9"/>
        <end position="20"/>
    </location>
</feature>
<protein>
    <submittedName>
        <fullName evidence="2">Uncharacterized protein</fullName>
    </submittedName>
</protein>
<dbReference type="AlphaFoldDB" id="A0A9P0H067"/>
<dbReference type="OrthoDB" id="10393723at2759"/>
<accession>A0A9P0H067</accession>
<name>A0A9P0H067_NEZVI</name>
<organism evidence="2 3">
    <name type="scientific">Nezara viridula</name>
    <name type="common">Southern green stink bug</name>
    <name type="synonym">Cimex viridulus</name>
    <dbReference type="NCBI Taxonomy" id="85310"/>
    <lineage>
        <taxon>Eukaryota</taxon>
        <taxon>Metazoa</taxon>
        <taxon>Ecdysozoa</taxon>
        <taxon>Arthropoda</taxon>
        <taxon>Hexapoda</taxon>
        <taxon>Insecta</taxon>
        <taxon>Pterygota</taxon>
        <taxon>Neoptera</taxon>
        <taxon>Paraneoptera</taxon>
        <taxon>Hemiptera</taxon>
        <taxon>Heteroptera</taxon>
        <taxon>Panheteroptera</taxon>
        <taxon>Pentatomomorpha</taxon>
        <taxon>Pentatomoidea</taxon>
        <taxon>Pentatomidae</taxon>
        <taxon>Pentatominae</taxon>
        <taxon>Nezara</taxon>
    </lineage>
</organism>
<reference evidence="2" key="1">
    <citation type="submission" date="2022-01" db="EMBL/GenBank/DDBJ databases">
        <authorList>
            <person name="King R."/>
        </authorList>
    </citation>
    <scope>NUCLEOTIDE SEQUENCE</scope>
</reference>
<proteinExistence type="predicted"/>